<accession>A0A9Q6F3E1</accession>
<reference evidence="2 3" key="1">
    <citation type="submission" date="2017-12" db="EMBL/GenBank/DDBJ databases">
        <title>Comparative Functional Genomics of Dry Heat Resistant strains isolated from the Viking Spacecraft.</title>
        <authorList>
            <person name="Seuylemezian A."/>
            <person name="Cooper K."/>
            <person name="Vaishampayan P."/>
        </authorList>
    </citation>
    <scope>NUCLEOTIDE SEQUENCE [LARGE SCALE GENOMIC DNA]</scope>
    <source>
        <strain evidence="2 3">V48-19</strain>
    </source>
</reference>
<evidence type="ECO:0000313" key="3">
    <source>
        <dbReference type="Proteomes" id="UP000234803"/>
    </source>
</evidence>
<proteinExistence type="predicted"/>
<protein>
    <recommendedName>
        <fullName evidence="4">Inner spore coat protein</fullName>
    </recommendedName>
</protein>
<dbReference type="Proteomes" id="UP000234803">
    <property type="component" value="Unassembled WGS sequence"/>
</dbReference>
<dbReference type="Proteomes" id="UP001073053">
    <property type="component" value="Unassembled WGS sequence"/>
</dbReference>
<evidence type="ECO:0000313" key="2">
    <source>
        <dbReference type="EMBL" id="PLS09336.1"/>
    </source>
</evidence>
<evidence type="ECO:0008006" key="4">
    <source>
        <dbReference type="Google" id="ProtNLM"/>
    </source>
</evidence>
<dbReference type="EMBL" id="JALAWA010000011">
    <property type="protein sequence ID" value="MCY9186311.1"/>
    <property type="molecule type" value="Genomic_DNA"/>
</dbReference>
<organism evidence="2 3">
    <name type="scientific">Bacillus halotolerans</name>
    <dbReference type="NCBI Taxonomy" id="260554"/>
    <lineage>
        <taxon>Bacteria</taxon>
        <taxon>Bacillati</taxon>
        <taxon>Bacillota</taxon>
        <taxon>Bacilli</taxon>
        <taxon>Bacillales</taxon>
        <taxon>Bacillaceae</taxon>
        <taxon>Bacillus</taxon>
    </lineage>
</organism>
<comment type="caution">
    <text evidence="2">The sequence shown here is derived from an EMBL/GenBank/DDBJ whole genome shotgun (WGS) entry which is preliminary data.</text>
</comment>
<dbReference type="InterPro" id="IPR058870">
    <property type="entry name" value="YuzC"/>
</dbReference>
<evidence type="ECO:0000313" key="1">
    <source>
        <dbReference type="EMBL" id="MCY9186311.1"/>
    </source>
</evidence>
<reference evidence="1" key="2">
    <citation type="submission" date="2022-02" db="EMBL/GenBank/DDBJ databases">
        <title>Crop Bioprotection Bacillus Genome Sequencing.</title>
        <authorList>
            <person name="Dunlap C."/>
        </authorList>
    </citation>
    <scope>NUCLEOTIDE SEQUENCE</scope>
    <source>
        <strain evidence="1">EC49O2N-C10</strain>
    </source>
</reference>
<gene>
    <name evidence="2" type="ORF">CUU63_04815</name>
    <name evidence="1" type="ORF">MOF03_16950</name>
</gene>
<dbReference type="EMBL" id="PGUV01000002">
    <property type="protein sequence ID" value="PLS09336.1"/>
    <property type="molecule type" value="Genomic_DNA"/>
</dbReference>
<sequence length="122" mass="14010">MRYPYPWFYVYPYDIRRPPAPAANTETFIRSAQDAAGLLADAQLVLRRIAGSQELSRRIMTAAEQSDKQTVKRLIKQTGVRHDVDSVFNPDGIYISLISTQSRIIVALRWSEDRNYFSPMSL</sequence>
<dbReference type="Pfam" id="PF26344">
    <property type="entry name" value="YuzC"/>
    <property type="match status" value="1"/>
</dbReference>
<dbReference type="AlphaFoldDB" id="A0A9Q6F3E1"/>
<dbReference type="RefSeq" id="WP_024122684.1">
    <property type="nucleotide sequence ID" value="NZ_ASJT01000091.1"/>
</dbReference>
<name>A0A9Q6F3E1_9BACI</name>